<evidence type="ECO:0000256" key="3">
    <source>
        <dbReference type="ARBA" id="ARBA00023239"/>
    </source>
</evidence>
<feature type="binding site" evidence="5">
    <location>
        <position position="237"/>
    </location>
    <ligand>
        <name>3-dehydroquinate</name>
        <dbReference type="ChEBI" id="CHEBI:32364"/>
    </ligand>
</feature>
<dbReference type="GO" id="GO:0008652">
    <property type="term" value="P:amino acid biosynthetic process"/>
    <property type="evidence" value="ECO:0007669"/>
    <property type="project" value="UniProtKB-KW"/>
</dbReference>
<keyword evidence="5" id="KW-0028">Amino-acid biosynthesis</keyword>
<comment type="function">
    <text evidence="5">Involved in the third step of the chorismate pathway, which leads to the biosynthesis of aromatic amino acids. Catalyzes the cis-dehydration of 3-dehydroquinate (DHQ) and introduces the first double bond of the aromatic ring to yield 3-dehydroshikimate.</text>
</comment>
<dbReference type="InterPro" id="IPR050146">
    <property type="entry name" value="Type-I_3-dehydroquinase"/>
</dbReference>
<sequence>MTDSPHPVRLRGTVLGEGRPKICVPLVAATVDDLAAAAAALPFDVVDVVELRIDFFDDVDDDSEVEAAIDVVRGALPDETPLLFTFRSKPEGGQRDIDPDRYVGLLLLAAGNEAVDAIDVEMFTELGPLERIVNGAHELGCAVVMSSHDFEHTPHEEQIVARLLLQQDLGADVVKIAVMPESPRDVLTLLTATAEYVATKGVRPAITMAMGPLGVVSRLAGETFGSCLTFGSAGAASAPGQVDAVALRQVLDVVHEAQ</sequence>
<evidence type="ECO:0000256" key="1">
    <source>
        <dbReference type="ARBA" id="ARBA00001864"/>
    </source>
</evidence>
<keyword evidence="2 5" id="KW-0057">Aromatic amino acid biosynthesis</keyword>
<protein>
    <recommendedName>
        <fullName evidence="5">3-dehydroquinate dehydratase</fullName>
        <shortName evidence="5">3-dehydroquinase</shortName>
        <ecNumber evidence="5">4.2.1.10</ecNumber>
    </recommendedName>
    <alternativeName>
        <fullName evidence="5">Type I DHQase</fullName>
    </alternativeName>
    <alternativeName>
        <fullName evidence="5">Type I dehydroquinase</fullName>
        <shortName evidence="5">DHQ1</shortName>
    </alternativeName>
</protein>
<dbReference type="OrthoDB" id="9813659at2"/>
<dbReference type="GO" id="GO:0046279">
    <property type="term" value="P:3,4-dihydroxybenzoate biosynthetic process"/>
    <property type="evidence" value="ECO:0007669"/>
    <property type="project" value="UniProtKB-ARBA"/>
</dbReference>
<reference evidence="6 7" key="1">
    <citation type="submission" date="2018-10" db="EMBL/GenBank/DDBJ databases">
        <title>Sequencing the genomes of 1000 actinobacteria strains.</title>
        <authorList>
            <person name="Klenk H.-P."/>
        </authorList>
    </citation>
    <scope>NUCLEOTIDE SEQUENCE [LARGE SCALE GENOMIC DNA]</scope>
    <source>
        <strain evidence="6 7">DSM 17894</strain>
    </source>
</reference>
<comment type="subunit">
    <text evidence="5">Homodimer.</text>
</comment>
<dbReference type="Proteomes" id="UP000280008">
    <property type="component" value="Unassembled WGS sequence"/>
</dbReference>
<evidence type="ECO:0000313" key="6">
    <source>
        <dbReference type="EMBL" id="RKR76667.1"/>
    </source>
</evidence>
<comment type="caution">
    <text evidence="5">Lacks conserved residue(s) required for the propagation of feature annotation.</text>
</comment>
<dbReference type="CDD" id="cd00502">
    <property type="entry name" value="DHQase_I"/>
    <property type="match status" value="1"/>
</dbReference>
<evidence type="ECO:0000313" key="7">
    <source>
        <dbReference type="Proteomes" id="UP000280008"/>
    </source>
</evidence>
<comment type="caution">
    <text evidence="6">The sequence shown here is derived from an EMBL/GenBank/DDBJ whole genome shotgun (WGS) entry which is preliminary data.</text>
</comment>
<dbReference type="EMBL" id="RBKS01000001">
    <property type="protein sequence ID" value="RKR76667.1"/>
    <property type="molecule type" value="Genomic_DNA"/>
</dbReference>
<dbReference type="PANTHER" id="PTHR43699">
    <property type="entry name" value="3-DEHYDROQUINATE DEHYDRATASE"/>
    <property type="match status" value="1"/>
</dbReference>
<feature type="binding site" evidence="5">
    <location>
        <position position="218"/>
    </location>
    <ligand>
        <name>3-dehydroquinate</name>
        <dbReference type="ChEBI" id="CHEBI:32364"/>
    </ligand>
</feature>
<dbReference type="FunFam" id="3.20.20.70:FF:000047">
    <property type="entry name" value="3-dehydroquinate dehydratase"/>
    <property type="match status" value="1"/>
</dbReference>
<evidence type="ECO:0000256" key="2">
    <source>
        <dbReference type="ARBA" id="ARBA00023141"/>
    </source>
</evidence>
<dbReference type="NCBIfam" id="TIGR01093">
    <property type="entry name" value="aroD"/>
    <property type="match status" value="1"/>
</dbReference>
<dbReference type="GO" id="GO:0009423">
    <property type="term" value="P:chorismate biosynthetic process"/>
    <property type="evidence" value="ECO:0007669"/>
    <property type="project" value="UniProtKB-UniRule"/>
</dbReference>
<proteinExistence type="inferred from homology"/>
<name>A0A495IL07_9MICO</name>
<feature type="active site" description="Proton donor/acceptor" evidence="5">
    <location>
        <position position="148"/>
    </location>
</feature>
<dbReference type="AlphaFoldDB" id="A0A495IL07"/>
<dbReference type="EC" id="4.2.1.10" evidence="5"/>
<dbReference type="SUPFAM" id="SSF51569">
    <property type="entry name" value="Aldolase"/>
    <property type="match status" value="1"/>
</dbReference>
<dbReference type="RefSeq" id="WP_121371614.1">
    <property type="nucleotide sequence ID" value="NZ_RBKS01000001.1"/>
</dbReference>
<keyword evidence="3 5" id="KW-0456">Lyase</keyword>
<dbReference type="GO" id="GO:0009073">
    <property type="term" value="P:aromatic amino acid family biosynthetic process"/>
    <property type="evidence" value="ECO:0007669"/>
    <property type="project" value="UniProtKB-KW"/>
</dbReference>
<dbReference type="InterPro" id="IPR001381">
    <property type="entry name" value="DHquinase_I"/>
</dbReference>
<feature type="binding site" evidence="5">
    <location>
        <position position="241"/>
    </location>
    <ligand>
        <name>3-dehydroquinate</name>
        <dbReference type="ChEBI" id="CHEBI:32364"/>
    </ligand>
</feature>
<accession>A0A495IL07</accession>
<dbReference type="PANTHER" id="PTHR43699:SF1">
    <property type="entry name" value="3-DEHYDROQUINATE DEHYDRATASE"/>
    <property type="match status" value="1"/>
</dbReference>
<dbReference type="UniPathway" id="UPA00053">
    <property type="reaction ID" value="UER00086"/>
</dbReference>
<evidence type="ECO:0000256" key="4">
    <source>
        <dbReference type="ARBA" id="ARBA00023270"/>
    </source>
</evidence>
<dbReference type="HAMAP" id="MF_00214">
    <property type="entry name" value="AroD"/>
    <property type="match status" value="1"/>
</dbReference>
<comment type="pathway">
    <text evidence="5">Metabolic intermediate biosynthesis; chorismate biosynthesis; chorismate from D-erythrose 4-phosphate and phosphoenolpyruvate: step 3/7.</text>
</comment>
<dbReference type="GO" id="GO:0003855">
    <property type="term" value="F:3-dehydroquinate dehydratase activity"/>
    <property type="evidence" value="ECO:0007669"/>
    <property type="project" value="UniProtKB-UniRule"/>
</dbReference>
<keyword evidence="4 5" id="KW-0704">Schiff base</keyword>
<feature type="active site" description="Schiff-base intermediate with substrate" evidence="5">
    <location>
        <position position="175"/>
    </location>
</feature>
<organism evidence="6 7">
    <name type="scientific">Frondihabitans australicus</name>
    <dbReference type="NCBI Taxonomy" id="386892"/>
    <lineage>
        <taxon>Bacteria</taxon>
        <taxon>Bacillati</taxon>
        <taxon>Actinomycetota</taxon>
        <taxon>Actinomycetes</taxon>
        <taxon>Micrococcales</taxon>
        <taxon>Microbacteriaceae</taxon>
        <taxon>Frondihabitans</taxon>
    </lineage>
</organism>
<keyword evidence="7" id="KW-1185">Reference proteome</keyword>
<feature type="binding site" evidence="5">
    <location>
        <position position="87"/>
    </location>
    <ligand>
        <name>3-dehydroquinate</name>
        <dbReference type="ChEBI" id="CHEBI:32364"/>
    </ligand>
</feature>
<comment type="similarity">
    <text evidence="5">Belongs to the type-I 3-dehydroquinase family.</text>
</comment>
<dbReference type="Gene3D" id="3.20.20.70">
    <property type="entry name" value="Aldolase class I"/>
    <property type="match status" value="1"/>
</dbReference>
<dbReference type="Pfam" id="PF01487">
    <property type="entry name" value="DHquinase_I"/>
    <property type="match status" value="1"/>
</dbReference>
<evidence type="ECO:0000256" key="5">
    <source>
        <dbReference type="HAMAP-Rule" id="MF_00214"/>
    </source>
</evidence>
<comment type="catalytic activity">
    <reaction evidence="1 5">
        <text>3-dehydroquinate = 3-dehydroshikimate + H2O</text>
        <dbReference type="Rhea" id="RHEA:21096"/>
        <dbReference type="ChEBI" id="CHEBI:15377"/>
        <dbReference type="ChEBI" id="CHEBI:16630"/>
        <dbReference type="ChEBI" id="CHEBI:32364"/>
        <dbReference type="EC" id="4.2.1.10"/>
    </reaction>
</comment>
<dbReference type="InterPro" id="IPR013785">
    <property type="entry name" value="Aldolase_TIM"/>
</dbReference>
<feature type="binding site" evidence="5">
    <location>
        <begin position="50"/>
        <end position="52"/>
    </location>
    <ligand>
        <name>3-dehydroquinate</name>
        <dbReference type="ChEBI" id="CHEBI:32364"/>
    </ligand>
</feature>
<gene>
    <name evidence="5" type="primary">aroD</name>
    <name evidence="6" type="ORF">C8E83_3844</name>
</gene>